<name>A0A2B7X0S8_9EURO</name>
<dbReference type="AlphaFoldDB" id="A0A2B7X0S8"/>
<feature type="region of interest" description="Disordered" evidence="1">
    <location>
        <begin position="560"/>
        <end position="579"/>
    </location>
</feature>
<comment type="caution">
    <text evidence="2">The sequence shown here is derived from an EMBL/GenBank/DDBJ whole genome shotgun (WGS) entry which is preliminary data.</text>
</comment>
<protein>
    <submittedName>
        <fullName evidence="2">Uncharacterized protein</fullName>
    </submittedName>
</protein>
<accession>A0A2B7X0S8</accession>
<organism evidence="2 3">
    <name type="scientific">Helicocarpus griseus UAMH5409</name>
    <dbReference type="NCBI Taxonomy" id="1447875"/>
    <lineage>
        <taxon>Eukaryota</taxon>
        <taxon>Fungi</taxon>
        <taxon>Dikarya</taxon>
        <taxon>Ascomycota</taxon>
        <taxon>Pezizomycotina</taxon>
        <taxon>Eurotiomycetes</taxon>
        <taxon>Eurotiomycetidae</taxon>
        <taxon>Onygenales</taxon>
        <taxon>Ajellomycetaceae</taxon>
        <taxon>Helicocarpus</taxon>
    </lineage>
</organism>
<reference evidence="2 3" key="1">
    <citation type="submission" date="2017-10" db="EMBL/GenBank/DDBJ databases">
        <title>Comparative genomics in systemic dimorphic fungi from Ajellomycetaceae.</title>
        <authorList>
            <person name="Munoz J.F."/>
            <person name="Mcewen J.G."/>
            <person name="Clay O.K."/>
            <person name="Cuomo C.A."/>
        </authorList>
    </citation>
    <scope>NUCLEOTIDE SEQUENCE [LARGE SCALE GENOMIC DNA]</scope>
    <source>
        <strain evidence="2 3">UAMH5409</strain>
    </source>
</reference>
<evidence type="ECO:0000256" key="1">
    <source>
        <dbReference type="SAM" id="MobiDB-lite"/>
    </source>
</evidence>
<evidence type="ECO:0000313" key="2">
    <source>
        <dbReference type="EMBL" id="PGH02499.1"/>
    </source>
</evidence>
<gene>
    <name evidence="2" type="ORF">AJ79_07612</name>
</gene>
<dbReference type="Proteomes" id="UP000223968">
    <property type="component" value="Unassembled WGS sequence"/>
</dbReference>
<dbReference type="OrthoDB" id="4442598at2759"/>
<evidence type="ECO:0000313" key="3">
    <source>
        <dbReference type="Proteomes" id="UP000223968"/>
    </source>
</evidence>
<proteinExistence type="predicted"/>
<sequence length="698" mass="79495">MLGPTLCRPWLPAKPRLSRCASSAAGSPSPVASQNSSDEVTLSMLIRERQRSVPRPEPSPSELLRFAVTGTLRTPIHSYYSETREKYIIEAFSKHRLPSGWTVFNPPSAKMDGILNKFDPPVDRMDPSYLSPKIELPTFHALLETYVRTREVAQESLGHEMGIFQHAVKSLAHNTRADQILITMNAIYARYTSLGVDFPLSFYALGMECAARQFSAAAFQAYLTGYINAGGNAFSFPYANQRFIRNLKTVCLANSWEDRQLNLAPMREIVTGLDANGSPLPGPSLYSFFFESGNEFPESEGFLFVQLLGLLGDNGRLLDLWPTVQNRLKTDPSSNTVRNLVVLYLKSLLMLGFSSRAVDATCTLSKIADLNEFFPEWMWTELLEHDEHNVLRDIVPSKAKEKLLYTELHSIESRLGIEWNAARERHVAKTQEGHMDLWLDHWFPSTPSSHLEWDSGLPESHLRKRWLREELKSQGLSRSSVNDALFASSLFGSSWRRRRLFEEVRLHGSSRSSAKLSMIANLLHDFEGRPIPLGFLPVQKDDVREVAWFPECSPIEFSNNRPSLRHDMAGPQSPSSLGLVRARRNQRGESTRYIATNRCLMQLGRLCDRRPGKGDWTDTGHIILWDTYQRRLKILFLGKSWGTIDPGLYPQERHPFLPGVATFRIESLKIFKSSFRKKLTINKHRYWLEVDSAEYLDS</sequence>
<keyword evidence="3" id="KW-1185">Reference proteome</keyword>
<dbReference type="EMBL" id="PDNB01000158">
    <property type="protein sequence ID" value="PGH02499.1"/>
    <property type="molecule type" value="Genomic_DNA"/>
</dbReference>